<keyword evidence="3" id="KW-1185">Reference proteome</keyword>
<reference evidence="2 3" key="1">
    <citation type="submission" date="2020-01" db="EMBL/GenBank/DDBJ databases">
        <title>Whole genome and functional gene identification of agarase of Vibrio HN897.</title>
        <authorList>
            <person name="Liu Y."/>
            <person name="Zhao Z."/>
        </authorList>
    </citation>
    <scope>NUCLEOTIDE SEQUENCE [LARGE SCALE GENOMIC DNA]</scope>
    <source>
        <strain evidence="2 3">HN897</strain>
    </source>
</reference>
<accession>A0A7Z2T1N4</accession>
<evidence type="ECO:0000259" key="1">
    <source>
        <dbReference type="Pfam" id="PF12973"/>
    </source>
</evidence>
<dbReference type="Proteomes" id="UP000464262">
    <property type="component" value="Chromosome 1"/>
</dbReference>
<dbReference type="EMBL" id="CP047475">
    <property type="protein sequence ID" value="QIA62636.1"/>
    <property type="molecule type" value="Genomic_DNA"/>
</dbReference>
<dbReference type="InterPro" id="IPR014710">
    <property type="entry name" value="RmlC-like_jellyroll"/>
</dbReference>
<dbReference type="InterPro" id="IPR012807">
    <property type="entry name" value="Anti-sigma_ChrR"/>
</dbReference>
<evidence type="ECO:0000313" key="2">
    <source>
        <dbReference type="EMBL" id="QIA62636.1"/>
    </source>
</evidence>
<feature type="domain" description="ChrR-like cupin" evidence="1">
    <location>
        <begin position="135"/>
        <end position="206"/>
    </location>
</feature>
<evidence type="ECO:0000313" key="3">
    <source>
        <dbReference type="Proteomes" id="UP000464262"/>
    </source>
</evidence>
<dbReference type="InterPro" id="IPR025979">
    <property type="entry name" value="ChrR-like_cupin_dom"/>
</dbReference>
<gene>
    <name evidence="2" type="ORF">GT360_03510</name>
</gene>
<dbReference type="AlphaFoldDB" id="A0A7Z2T1N4"/>
<dbReference type="KEGG" id="vas:GT360_03510"/>
<protein>
    <submittedName>
        <fullName evidence="2">Transcriptional regulator</fullName>
    </submittedName>
</protein>
<dbReference type="InterPro" id="IPR041916">
    <property type="entry name" value="Anti_sigma_zinc_sf"/>
</dbReference>
<dbReference type="Pfam" id="PF12973">
    <property type="entry name" value="Cupin_7"/>
    <property type="match status" value="1"/>
</dbReference>
<proteinExistence type="predicted"/>
<dbReference type="SUPFAM" id="SSF51182">
    <property type="entry name" value="RmlC-like cupins"/>
    <property type="match status" value="1"/>
</dbReference>
<dbReference type="Gene3D" id="1.10.10.1320">
    <property type="entry name" value="Anti-sigma factor, zinc-finger domain"/>
    <property type="match status" value="1"/>
</dbReference>
<dbReference type="RefSeq" id="WP_164647531.1">
    <property type="nucleotide sequence ID" value="NZ_CP047475.1"/>
</dbReference>
<organism evidence="2 3">
    <name type="scientific">Vibrio astriarenae</name>
    <dbReference type="NCBI Taxonomy" id="1481923"/>
    <lineage>
        <taxon>Bacteria</taxon>
        <taxon>Pseudomonadati</taxon>
        <taxon>Pseudomonadota</taxon>
        <taxon>Gammaproteobacteria</taxon>
        <taxon>Vibrionales</taxon>
        <taxon>Vibrionaceae</taxon>
        <taxon>Vibrio</taxon>
    </lineage>
</organism>
<name>A0A7Z2T1N4_9VIBR</name>
<sequence>MNIHPSKQQLLDYCEGALNDVDGFTIALHLEQCSECKRLVSELEHSCADSVFNAELVNDSSLNIDEGFQNMLATITDLEPTGALAFVAPMRHNATVTTPNGKTFQLPPPLSRHAERISDWKNYGGKVYSASIELDTQARVNLLYINEDAQVPQHTHKGEETTVILHGGFSDEDGHYHVGDYLVRDASHKHAPFTQKGEDCLCLTVLTEPMIFTQGVARIFNLFGKGMYP</sequence>
<dbReference type="Gene3D" id="2.60.120.10">
    <property type="entry name" value="Jelly Rolls"/>
    <property type="match status" value="1"/>
</dbReference>
<dbReference type="InterPro" id="IPR011051">
    <property type="entry name" value="RmlC_Cupin_sf"/>
</dbReference>
<dbReference type="NCBIfam" id="TIGR02451">
    <property type="entry name" value="anti_sig_ChrR"/>
    <property type="match status" value="1"/>
</dbReference>